<evidence type="ECO:0000313" key="3">
    <source>
        <dbReference type="Proteomes" id="UP000321571"/>
    </source>
</evidence>
<proteinExistence type="predicted"/>
<dbReference type="AlphaFoldDB" id="A0A5C8NQ09"/>
<feature type="transmembrane region" description="Helical" evidence="1">
    <location>
        <begin position="21"/>
        <end position="40"/>
    </location>
</feature>
<sequence length="170" mass="18075">MMRQSGVVSTYRERLTAPASWWVTALVFGLVCGWIVLVATTWPIGIVAAVVGTAVAAGLVWAYGSVAIIAGPDGLDVAGTRLPPEHLGTVVALDRRAFRDRLGPDADARAWLRTRPYVDGGILAEVTDPADPTPYWLVSCRRPQAVVDALGHTEDASTTNGDAHRGEEEG</sequence>
<dbReference type="OrthoDB" id="3217020at2"/>
<organism evidence="2 3">
    <name type="scientific">Aeromicrobium terrae</name>
    <dbReference type="NCBI Taxonomy" id="2498846"/>
    <lineage>
        <taxon>Bacteria</taxon>
        <taxon>Bacillati</taxon>
        <taxon>Actinomycetota</taxon>
        <taxon>Actinomycetes</taxon>
        <taxon>Propionibacteriales</taxon>
        <taxon>Nocardioidaceae</taxon>
        <taxon>Aeromicrobium</taxon>
    </lineage>
</organism>
<gene>
    <name evidence="2" type="ORF">FHP06_02990</name>
</gene>
<evidence type="ECO:0000256" key="1">
    <source>
        <dbReference type="SAM" id="Phobius"/>
    </source>
</evidence>
<feature type="transmembrane region" description="Helical" evidence="1">
    <location>
        <begin position="46"/>
        <end position="71"/>
    </location>
</feature>
<keyword evidence="1" id="KW-0472">Membrane</keyword>
<keyword evidence="1" id="KW-1133">Transmembrane helix</keyword>
<keyword evidence="3" id="KW-1185">Reference proteome</keyword>
<evidence type="ECO:0000313" key="2">
    <source>
        <dbReference type="EMBL" id="TXL63206.1"/>
    </source>
</evidence>
<keyword evidence="1" id="KW-0812">Transmembrane</keyword>
<accession>A0A5C8NQ09</accession>
<dbReference type="InterPro" id="IPR021443">
    <property type="entry name" value="DUF3093"/>
</dbReference>
<dbReference type="Proteomes" id="UP000321571">
    <property type="component" value="Unassembled WGS sequence"/>
</dbReference>
<dbReference type="Pfam" id="PF11292">
    <property type="entry name" value="DUF3093"/>
    <property type="match status" value="1"/>
</dbReference>
<comment type="caution">
    <text evidence="2">The sequence shown here is derived from an EMBL/GenBank/DDBJ whole genome shotgun (WGS) entry which is preliminary data.</text>
</comment>
<protein>
    <submittedName>
        <fullName evidence="2">DUF3093 domain-containing protein</fullName>
    </submittedName>
</protein>
<name>A0A5C8NQ09_9ACTN</name>
<dbReference type="EMBL" id="VDUX01000001">
    <property type="protein sequence ID" value="TXL63206.1"/>
    <property type="molecule type" value="Genomic_DNA"/>
</dbReference>
<reference evidence="2 3" key="1">
    <citation type="submission" date="2019-06" db="EMBL/GenBank/DDBJ databases">
        <title>Aeromicrobium sp. nov., isolated from a maize field.</title>
        <authorList>
            <person name="Lin S.-Y."/>
            <person name="Tsai C.-F."/>
            <person name="Young C.-C."/>
        </authorList>
    </citation>
    <scope>NUCLEOTIDE SEQUENCE [LARGE SCALE GENOMIC DNA]</scope>
    <source>
        <strain evidence="2 3">CC-CFT486</strain>
    </source>
</reference>